<dbReference type="Pfam" id="PF00106">
    <property type="entry name" value="adh_short"/>
    <property type="match status" value="1"/>
</dbReference>
<organism evidence="3 4">
    <name type="scientific">Umbelopsis vinacea</name>
    <dbReference type="NCBI Taxonomy" id="44442"/>
    <lineage>
        <taxon>Eukaryota</taxon>
        <taxon>Fungi</taxon>
        <taxon>Fungi incertae sedis</taxon>
        <taxon>Mucoromycota</taxon>
        <taxon>Mucoromycotina</taxon>
        <taxon>Umbelopsidomycetes</taxon>
        <taxon>Umbelopsidales</taxon>
        <taxon>Umbelopsidaceae</taxon>
        <taxon>Umbelopsis</taxon>
    </lineage>
</organism>
<dbReference type="CDD" id="cd05327">
    <property type="entry name" value="retinol-DH_like_SDR_c_like"/>
    <property type="match status" value="1"/>
</dbReference>
<dbReference type="InterPro" id="IPR002347">
    <property type="entry name" value="SDR_fam"/>
</dbReference>
<dbReference type="InterPro" id="IPR036291">
    <property type="entry name" value="NAD(P)-bd_dom_sf"/>
</dbReference>
<proteinExistence type="inferred from homology"/>
<dbReference type="PANTHER" id="PTHR24320">
    <property type="entry name" value="RETINOL DEHYDROGENASE"/>
    <property type="match status" value="1"/>
</dbReference>
<dbReference type="Gene3D" id="3.40.50.720">
    <property type="entry name" value="NAD(P)-binding Rossmann-like Domain"/>
    <property type="match status" value="1"/>
</dbReference>
<keyword evidence="2" id="KW-0560">Oxidoreductase</keyword>
<comment type="similarity">
    <text evidence="1">Belongs to the short-chain dehydrogenases/reductases (SDR) family.</text>
</comment>
<name>A0A8H7PJT4_9FUNG</name>
<dbReference type="Proteomes" id="UP000612746">
    <property type="component" value="Unassembled WGS sequence"/>
</dbReference>
<evidence type="ECO:0008006" key="5">
    <source>
        <dbReference type="Google" id="ProtNLM"/>
    </source>
</evidence>
<evidence type="ECO:0000313" key="4">
    <source>
        <dbReference type="Proteomes" id="UP000612746"/>
    </source>
</evidence>
<evidence type="ECO:0000256" key="1">
    <source>
        <dbReference type="ARBA" id="ARBA00006484"/>
    </source>
</evidence>
<dbReference type="SUPFAM" id="SSF51735">
    <property type="entry name" value="NAD(P)-binding Rossmann-fold domains"/>
    <property type="match status" value="1"/>
</dbReference>
<dbReference type="PANTHER" id="PTHR24320:SF283">
    <property type="entry name" value="RETINOL DEHYDROGENASE 11"/>
    <property type="match status" value="1"/>
</dbReference>
<dbReference type="EMBL" id="JAEPRA010000015">
    <property type="protein sequence ID" value="KAG2175322.1"/>
    <property type="molecule type" value="Genomic_DNA"/>
</dbReference>
<sequence length="326" mass="35357">MSNNFGPYTTAEEVASVFASQIKGKHVLITGCTWGGLGSETARVSAKFGAALIVLAGRSQGSIDATISKIKQETPTANLRSLIIDLASLESVRHAAAEVNAYEEPIDILINNAAVMASEYFPTQDGFEGQFGSNHLGHFVFTNLILSKLLESPTGEPRVVNVASSGHHFAPIMFDDPGFSNGKTYKKWVAYGQSKTANILFAKELSNRYNKKGLLAYSLHPGSVDTNLQRHIDRDVEMKAGMVDFQGNSILTPQFKTFLYRKTVQQGASTTVVAAFDPSIKEQSGLFLNNAQVDVSAVKSWALDDDAAQQLWSLSEDMVGQKFPLA</sequence>
<comment type="caution">
    <text evidence="3">The sequence shown here is derived from an EMBL/GenBank/DDBJ whole genome shotgun (WGS) entry which is preliminary data.</text>
</comment>
<evidence type="ECO:0000313" key="3">
    <source>
        <dbReference type="EMBL" id="KAG2175322.1"/>
    </source>
</evidence>
<accession>A0A8H7PJT4</accession>
<gene>
    <name evidence="3" type="ORF">INT44_007810</name>
</gene>
<dbReference type="OrthoDB" id="191139at2759"/>
<keyword evidence="4" id="KW-1185">Reference proteome</keyword>
<dbReference type="GO" id="GO:0016491">
    <property type="term" value="F:oxidoreductase activity"/>
    <property type="evidence" value="ECO:0007669"/>
    <property type="project" value="UniProtKB-KW"/>
</dbReference>
<dbReference type="AlphaFoldDB" id="A0A8H7PJT4"/>
<evidence type="ECO:0000256" key="2">
    <source>
        <dbReference type="ARBA" id="ARBA00023002"/>
    </source>
</evidence>
<protein>
    <recommendedName>
        <fullName evidence="5">NAD(P)-binding protein</fullName>
    </recommendedName>
</protein>
<reference evidence="3" key="1">
    <citation type="submission" date="2020-12" db="EMBL/GenBank/DDBJ databases">
        <title>Metabolic potential, ecology and presence of endohyphal bacteria is reflected in genomic diversity of Mucoromycotina.</title>
        <authorList>
            <person name="Muszewska A."/>
            <person name="Okrasinska A."/>
            <person name="Steczkiewicz K."/>
            <person name="Drgas O."/>
            <person name="Orlowska M."/>
            <person name="Perlinska-Lenart U."/>
            <person name="Aleksandrzak-Piekarczyk T."/>
            <person name="Szatraj K."/>
            <person name="Zielenkiewicz U."/>
            <person name="Pilsyk S."/>
            <person name="Malc E."/>
            <person name="Mieczkowski P."/>
            <person name="Kruszewska J.S."/>
            <person name="Biernat P."/>
            <person name="Pawlowska J."/>
        </authorList>
    </citation>
    <scope>NUCLEOTIDE SEQUENCE</scope>
    <source>
        <strain evidence="3">WA0000051536</strain>
    </source>
</reference>